<gene>
    <name evidence="1" type="ORF">LEP1GSC151_1666</name>
</gene>
<evidence type="ECO:0000313" key="1">
    <source>
        <dbReference type="EMBL" id="EMG12968.1"/>
    </source>
</evidence>
<proteinExistence type="predicted"/>
<dbReference type="AlphaFoldDB" id="M3H1U4"/>
<accession>M3H1U4</accession>
<organism evidence="1 2">
    <name type="scientific">Leptospira interrogans serovar Grippotyphosa str. LT2186</name>
    <dbReference type="NCBI Taxonomy" id="1001599"/>
    <lineage>
        <taxon>Bacteria</taxon>
        <taxon>Pseudomonadati</taxon>
        <taxon>Spirochaetota</taxon>
        <taxon>Spirochaetia</taxon>
        <taxon>Leptospirales</taxon>
        <taxon>Leptospiraceae</taxon>
        <taxon>Leptospira</taxon>
    </lineage>
</organism>
<keyword evidence="1" id="KW-0489">Methyltransferase</keyword>
<keyword evidence="1" id="KW-0808">Transferase</keyword>
<reference evidence="1 2" key="1">
    <citation type="submission" date="2013-02" db="EMBL/GenBank/DDBJ databases">
        <authorList>
            <person name="Harkins D.M."/>
            <person name="Durkin A.S."/>
            <person name="Brinkac L.M."/>
            <person name="Haft D.H."/>
            <person name="Selengut J.D."/>
            <person name="Sanka R."/>
            <person name="DePew J."/>
            <person name="Purushe J."/>
            <person name="Tulsiani S.M."/>
            <person name="Graham G.C."/>
            <person name="Burns M.-A."/>
            <person name="Dohnt M.F."/>
            <person name="Smythe L.D."/>
            <person name="McKay D.B."/>
            <person name="Craig S.B."/>
            <person name="Vinetz J.M."/>
            <person name="Sutton G.G."/>
            <person name="Nierman W.C."/>
            <person name="Fouts D.E."/>
        </authorList>
    </citation>
    <scope>NUCLEOTIDE SEQUENCE [LARGE SCALE GENOMIC DNA]</scope>
    <source>
        <strain evidence="1 2">LT2186</strain>
    </source>
</reference>
<dbReference type="GO" id="GO:0032259">
    <property type="term" value="P:methylation"/>
    <property type="evidence" value="ECO:0007669"/>
    <property type="project" value="UniProtKB-KW"/>
</dbReference>
<dbReference type="Proteomes" id="UP000011776">
    <property type="component" value="Unassembled WGS sequence"/>
</dbReference>
<dbReference type="EMBL" id="AFME02000046">
    <property type="protein sequence ID" value="EMG12968.1"/>
    <property type="molecule type" value="Genomic_DNA"/>
</dbReference>
<comment type="caution">
    <text evidence="1">The sequence shown here is derived from an EMBL/GenBank/DDBJ whole genome shotgun (WGS) entry which is preliminary data.</text>
</comment>
<name>M3H1U4_LEPIR</name>
<evidence type="ECO:0000313" key="2">
    <source>
        <dbReference type="Proteomes" id="UP000011776"/>
    </source>
</evidence>
<dbReference type="BioCyc" id="LINT1001599:G11K9-3559-MONOMER"/>
<protein>
    <submittedName>
        <fullName evidence="1">C-methyltransferase C-terminal domain protein</fullName>
    </submittedName>
</protein>
<dbReference type="GO" id="GO:0008168">
    <property type="term" value="F:methyltransferase activity"/>
    <property type="evidence" value="ECO:0007669"/>
    <property type="project" value="UniProtKB-KW"/>
</dbReference>
<sequence>MHIPVKHPDVLNSEGDAVLIVLAWRYFDLIRSKLKIRTHFDLPASRV</sequence>